<comment type="caution">
    <text evidence="1">The sequence shown here is derived from an EMBL/GenBank/DDBJ whole genome shotgun (WGS) entry which is preliminary data.</text>
</comment>
<protein>
    <submittedName>
        <fullName evidence="1">Uncharacterized protein</fullName>
    </submittedName>
</protein>
<keyword evidence="2" id="KW-1185">Reference proteome</keyword>
<dbReference type="EMBL" id="VSRR010061324">
    <property type="protein sequence ID" value="MPC83032.1"/>
    <property type="molecule type" value="Genomic_DNA"/>
</dbReference>
<organism evidence="1 2">
    <name type="scientific">Portunus trituberculatus</name>
    <name type="common">Swimming crab</name>
    <name type="synonym">Neptunus trituberculatus</name>
    <dbReference type="NCBI Taxonomy" id="210409"/>
    <lineage>
        <taxon>Eukaryota</taxon>
        <taxon>Metazoa</taxon>
        <taxon>Ecdysozoa</taxon>
        <taxon>Arthropoda</taxon>
        <taxon>Crustacea</taxon>
        <taxon>Multicrustacea</taxon>
        <taxon>Malacostraca</taxon>
        <taxon>Eumalacostraca</taxon>
        <taxon>Eucarida</taxon>
        <taxon>Decapoda</taxon>
        <taxon>Pleocyemata</taxon>
        <taxon>Brachyura</taxon>
        <taxon>Eubrachyura</taxon>
        <taxon>Portunoidea</taxon>
        <taxon>Portunidae</taxon>
        <taxon>Portuninae</taxon>
        <taxon>Portunus</taxon>
    </lineage>
</organism>
<accession>A0A5B7IGR2</accession>
<gene>
    <name evidence="1" type="ORF">E2C01_077721</name>
</gene>
<name>A0A5B7IGR2_PORTR</name>
<dbReference type="AlphaFoldDB" id="A0A5B7IGR2"/>
<reference evidence="1 2" key="1">
    <citation type="submission" date="2019-05" db="EMBL/GenBank/DDBJ databases">
        <title>Another draft genome of Portunus trituberculatus and its Hox gene families provides insights of decapod evolution.</title>
        <authorList>
            <person name="Jeong J.-H."/>
            <person name="Song I."/>
            <person name="Kim S."/>
            <person name="Choi T."/>
            <person name="Kim D."/>
            <person name="Ryu S."/>
            <person name="Kim W."/>
        </authorList>
    </citation>
    <scope>NUCLEOTIDE SEQUENCE [LARGE SCALE GENOMIC DNA]</scope>
    <source>
        <tissue evidence="1">Muscle</tissue>
    </source>
</reference>
<dbReference type="Proteomes" id="UP000324222">
    <property type="component" value="Unassembled WGS sequence"/>
</dbReference>
<evidence type="ECO:0000313" key="2">
    <source>
        <dbReference type="Proteomes" id="UP000324222"/>
    </source>
</evidence>
<sequence length="74" mass="7927">MSEIKVASEILQRGSNVQETEMRHDHLYLESLGGSVVAVSEVAHNPHHSVSASSLVVERCTVGVSGPGFKSRLV</sequence>
<proteinExistence type="predicted"/>
<evidence type="ECO:0000313" key="1">
    <source>
        <dbReference type="EMBL" id="MPC83032.1"/>
    </source>
</evidence>